<feature type="compositionally biased region" description="Basic and acidic residues" evidence="1">
    <location>
        <begin position="11"/>
        <end position="23"/>
    </location>
</feature>
<feature type="region of interest" description="Disordered" evidence="1">
    <location>
        <begin position="1017"/>
        <end position="1050"/>
    </location>
</feature>
<feature type="compositionally biased region" description="Polar residues" evidence="1">
    <location>
        <begin position="190"/>
        <end position="203"/>
    </location>
</feature>
<evidence type="ECO:0000313" key="2">
    <source>
        <dbReference type="EMBL" id="CAK0875803.1"/>
    </source>
</evidence>
<reference evidence="2" key="1">
    <citation type="submission" date="2023-10" db="EMBL/GenBank/DDBJ databases">
        <authorList>
            <person name="Chen Y."/>
            <person name="Shah S."/>
            <person name="Dougan E. K."/>
            <person name="Thang M."/>
            <person name="Chan C."/>
        </authorList>
    </citation>
    <scope>NUCLEOTIDE SEQUENCE [LARGE SCALE GENOMIC DNA]</scope>
</reference>
<dbReference type="Proteomes" id="UP001189429">
    <property type="component" value="Unassembled WGS sequence"/>
</dbReference>
<accession>A0ABN9VQR3</accession>
<organism evidence="2 3">
    <name type="scientific">Prorocentrum cordatum</name>
    <dbReference type="NCBI Taxonomy" id="2364126"/>
    <lineage>
        <taxon>Eukaryota</taxon>
        <taxon>Sar</taxon>
        <taxon>Alveolata</taxon>
        <taxon>Dinophyceae</taxon>
        <taxon>Prorocentrales</taxon>
        <taxon>Prorocentraceae</taxon>
        <taxon>Prorocentrum</taxon>
    </lineage>
</organism>
<dbReference type="EMBL" id="CAUYUJ010017557">
    <property type="protein sequence ID" value="CAK0875803.1"/>
    <property type="molecule type" value="Genomic_DNA"/>
</dbReference>
<evidence type="ECO:0000313" key="3">
    <source>
        <dbReference type="Proteomes" id="UP001189429"/>
    </source>
</evidence>
<feature type="region of interest" description="Disordered" evidence="1">
    <location>
        <begin position="190"/>
        <end position="224"/>
    </location>
</feature>
<feature type="non-terminal residue" evidence="2">
    <location>
        <position position="1122"/>
    </location>
</feature>
<name>A0ABN9VQR3_9DINO</name>
<feature type="compositionally biased region" description="Basic and acidic residues" evidence="1">
    <location>
        <begin position="581"/>
        <end position="591"/>
    </location>
</feature>
<comment type="caution">
    <text evidence="2">The sequence shown here is derived from an EMBL/GenBank/DDBJ whole genome shotgun (WGS) entry which is preliminary data.</text>
</comment>
<feature type="region of interest" description="Disordered" evidence="1">
    <location>
        <begin position="1"/>
        <end position="27"/>
    </location>
</feature>
<evidence type="ECO:0000256" key="1">
    <source>
        <dbReference type="SAM" id="MobiDB-lite"/>
    </source>
</evidence>
<sequence length="1122" mass="121947">MAGHVSMIGDDDSRRYATPRRDDDDIAQPRLAKHLLATTEPDGSSHQIAGGEGVVGIDGVSEHGERPLLSASAIATRGRLTCIGAFGGYVLKDSEFAGKVHQMIGQRAAEESEGVAPLCLQGGVYKMNALMGVPMPAASSGPAAALKTETGARVAKTRLPAMPRLGIGAKVAAQPEDSDKRASYKLNRVKVQTQSWPSTSHELMTSGRGDREPANGSRKTADAVAAPTVEFPPREPPAKECQINKSIEVAARKVKRQIRANRHALEAKLGKTVDDAHPILKWLPQHAAACLGQCRRGTDGPPVEQRRPGRDWKKLVAEFGERAMRWPLAPGGRRSTVEDRAKSGEFLGCHMRTGALFVMAADGAEKARGFEKSPRGQAWGGKDWGALRGQDLKFPREECRDMIAELMMSDPEAAEAIRALARSAKRSHPTLDEPQGFEGMRQEGIAGEFGTCIGIGYETEPDTIQTNGHEKTTGYDKGGTFARIYQLAVFETRSCANIDNSDQRPERAEEISSLLTQMCVVCIAEMTLRYGLTSGLAVDIETSWVPRLSEQRSERKKQLGKEDPLLTITSPLRTPFTNLRKFSDQKRDAKSEGQATGPDGKPGFVRKETGWLTNRKLLAKILEGHCECPRGGQRCLASTRTTYFIDDLTGNVLHSVGAQAARQEELEWCRGRQIWQKVPRWEMPTKGKKAVTLKWIDTNWGRANNACRDGDAAGIIHKLCEVSMAHFYGDVNREVHMELPEGEARGDLEPMAGKPLHSMHGAADASYVWQDDHIGLTNSRGFQKGVSNPALLYHTERHVQVEVTGILSSKPLKEQSVVHLHRALVWNPFELSARLEADARRAKEVGGGFLNNDRALPKLDDEKTKTYRSATARITRPSMDIPSFSDSAKLQALDQDRMERLAKLICFAMKTGEDPPTCPQPCRLISLRASDTVLCACHALLLIAGRLPTRRTMWPPALGVAVLALLLPARAHGQTGPAAGAGRRCADDVTLIQGDVSVLHRPAADVQQLLRPSPGRWSPWDALSPSASPDRPVVKSFSASGDDPSKGVPQSMQVTANSDADLGTLLSAILSNSLVLVGAAVAFCVRGLAGSHRVLTEDDADAKPMDSYLGWVPICAGMSTDE</sequence>
<protein>
    <submittedName>
        <fullName evidence="2">Uncharacterized protein</fullName>
    </submittedName>
</protein>
<feature type="region of interest" description="Disordered" evidence="1">
    <location>
        <begin position="579"/>
        <end position="606"/>
    </location>
</feature>
<proteinExistence type="predicted"/>
<gene>
    <name evidence="2" type="ORF">PCOR1329_LOCUS60374</name>
</gene>
<keyword evidence="3" id="KW-1185">Reference proteome</keyword>